<protein>
    <submittedName>
        <fullName evidence="2">Restriction endonuclease-like protein</fullName>
    </submittedName>
</protein>
<dbReference type="Pfam" id="PF04411">
    <property type="entry name" value="PDDEXK_7"/>
    <property type="match status" value="1"/>
</dbReference>
<reference evidence="2 3" key="1">
    <citation type="submission" date="2021-08" db="EMBL/GenBank/DDBJ databases">
        <title>Streptomyces sp. PTM05 isolated from lichen.</title>
        <authorList>
            <person name="Somphong A."/>
            <person name="Phongsopitanun W."/>
            <person name="Tanasupawat S."/>
        </authorList>
    </citation>
    <scope>NUCLEOTIDE SEQUENCE [LARGE SCALE GENOMIC DNA]</scope>
    <source>
        <strain evidence="2 3">Ptm05</strain>
    </source>
</reference>
<gene>
    <name evidence="2" type="ORF">K7472_25250</name>
</gene>
<evidence type="ECO:0000313" key="2">
    <source>
        <dbReference type="EMBL" id="MBY8888122.1"/>
    </source>
</evidence>
<evidence type="ECO:0000313" key="3">
    <source>
        <dbReference type="Proteomes" id="UP001198565"/>
    </source>
</evidence>
<proteinExistence type="predicted"/>
<dbReference type="EMBL" id="JAINVZ010000021">
    <property type="protein sequence ID" value="MBY8888122.1"/>
    <property type="molecule type" value="Genomic_DNA"/>
</dbReference>
<dbReference type="InterPro" id="IPR018633">
    <property type="entry name" value="DUF2357"/>
</dbReference>
<dbReference type="Pfam" id="PF09823">
    <property type="entry name" value="DUF2357"/>
    <property type="match status" value="1"/>
</dbReference>
<evidence type="ECO:0000259" key="1">
    <source>
        <dbReference type="Pfam" id="PF09823"/>
    </source>
</evidence>
<organism evidence="2 3">
    <name type="scientific">Streptantibioticus parmotrematis</name>
    <dbReference type="NCBI Taxonomy" id="2873249"/>
    <lineage>
        <taxon>Bacteria</taxon>
        <taxon>Bacillati</taxon>
        <taxon>Actinomycetota</taxon>
        <taxon>Actinomycetes</taxon>
        <taxon>Kitasatosporales</taxon>
        <taxon>Streptomycetaceae</taxon>
        <taxon>Streptantibioticus</taxon>
    </lineage>
</organism>
<dbReference type="InterPro" id="IPR007505">
    <property type="entry name" value="PDDEXK_7"/>
</dbReference>
<accession>A0ABS7R267</accession>
<dbReference type="Proteomes" id="UP001198565">
    <property type="component" value="Unassembled WGS sequence"/>
</dbReference>
<dbReference type="RefSeq" id="WP_222980853.1">
    <property type="nucleotide sequence ID" value="NZ_JAINVZ010000021.1"/>
</dbReference>
<feature type="domain" description="DUF2357" evidence="1">
    <location>
        <begin position="24"/>
        <end position="276"/>
    </location>
</feature>
<keyword evidence="3" id="KW-1185">Reference proteome</keyword>
<comment type="caution">
    <text evidence="2">The sequence shown here is derived from an EMBL/GenBank/DDBJ whole genome shotgun (WGS) entry which is preliminary data.</text>
</comment>
<sequence>MLAHRDPLLLNSIDSYPEDLMCAGSVNFGRQVGLCTLEVGVGHETLRLTIEIFPAKIDYATDYQNLLSDVAGTSRALALEYLRATYQTGEARDVRDATSLDWLTLLRNEISLLDRSIRYVNEHPHRALSREIDYVRADRIKRADATIRDAIVRGRGRGPWTKLPGAGRIRSILPASRSRETLDTAEHRWLRLQLALIHDRLSDIHATVSAELERTRRGGGAAPARLVAEEEEVAGFSRSISELLALPLFDNITEPPPSGFASLTLLSGIGYGEAHRVIMVLRLGLSIRGESFDLSVMDVHGLYETWCYLEVLRIVLAKMGGSADLSTLLRVEENGIRVRLAQGRRTTVTCKSPTVTLDVSYNDHYRGLTGLQKPDIALKFRNDGWPDLLVLLDAKYRLDASDGYRHQFGCPGPPIDAINALHRYRDAIVVVRGESKTRPVVKGAALFPLSSAASSEFPNSKLREALESLGIGALPFLPGNVQHVEDWLDGLLSLAPEDLAVPGPPFAGLAERRSRGLE</sequence>
<name>A0ABS7R267_9ACTN</name>